<reference evidence="1 2" key="1">
    <citation type="submission" date="2009-07" db="EMBL/GenBank/DDBJ databases">
        <authorList>
            <person name="Madupu R."/>
            <person name="Sebastian Y."/>
            <person name="Durkin A.S."/>
            <person name="Torralba M."/>
            <person name="Methe B."/>
            <person name="Sutton G.G."/>
            <person name="Strausberg R.L."/>
            <person name="Nelson K.E."/>
        </authorList>
    </citation>
    <scope>NUCLEOTIDE SEQUENCE [LARGE SCALE GENOMIC DNA]</scope>
    <source>
        <strain evidence="1 2">RM3268</strain>
    </source>
</reference>
<dbReference type="AlphaFoldDB" id="C8PGK2"/>
<gene>
    <name evidence="1" type="ORF">CAMGR0001_0997</name>
</gene>
<comment type="caution">
    <text evidence="1">The sequence shown here is derived from an EMBL/GenBank/DDBJ whole genome shotgun (WGS) entry which is preliminary data.</text>
</comment>
<organism evidence="1 2">
    <name type="scientific">Campylobacter gracilis RM3268</name>
    <dbReference type="NCBI Taxonomy" id="553220"/>
    <lineage>
        <taxon>Bacteria</taxon>
        <taxon>Pseudomonadati</taxon>
        <taxon>Campylobacterota</taxon>
        <taxon>Epsilonproteobacteria</taxon>
        <taxon>Campylobacterales</taxon>
        <taxon>Campylobacteraceae</taxon>
        <taxon>Campylobacter</taxon>
    </lineage>
</organism>
<name>C8PGK2_9BACT</name>
<accession>C8PGK2</accession>
<evidence type="ECO:0000313" key="1">
    <source>
        <dbReference type="EMBL" id="EEV18240.1"/>
    </source>
</evidence>
<dbReference type="EMBL" id="ACYG01000019">
    <property type="protein sequence ID" value="EEV18240.1"/>
    <property type="molecule type" value="Genomic_DNA"/>
</dbReference>
<keyword evidence="2" id="KW-1185">Reference proteome</keyword>
<dbReference type="Proteomes" id="UP000005709">
    <property type="component" value="Unassembled WGS sequence"/>
</dbReference>
<proteinExistence type="predicted"/>
<sequence>MYGCVTAQRKALNFKTARPTKSARSVLAAKFYIAVHTHAR</sequence>
<protein>
    <submittedName>
        <fullName evidence="1">Uncharacterized protein</fullName>
    </submittedName>
</protein>
<evidence type="ECO:0000313" key="2">
    <source>
        <dbReference type="Proteomes" id="UP000005709"/>
    </source>
</evidence>